<proteinExistence type="evidence at transcript level"/>
<accession>B6TUD8</accession>
<evidence type="ECO:0000313" key="1">
    <source>
        <dbReference type="EMBL" id="ACG40721.1"/>
    </source>
</evidence>
<protein>
    <submittedName>
        <fullName evidence="1">Uncharacterized protein</fullName>
    </submittedName>
</protein>
<dbReference type="EMBL" id="EU968603">
    <property type="protein sequence ID" value="ACG40721.1"/>
    <property type="molecule type" value="mRNA"/>
</dbReference>
<organism evidence="1">
    <name type="scientific">Zea mays</name>
    <name type="common">Maize</name>
    <dbReference type="NCBI Taxonomy" id="4577"/>
    <lineage>
        <taxon>Eukaryota</taxon>
        <taxon>Viridiplantae</taxon>
        <taxon>Streptophyta</taxon>
        <taxon>Embryophyta</taxon>
        <taxon>Tracheophyta</taxon>
        <taxon>Spermatophyta</taxon>
        <taxon>Magnoliopsida</taxon>
        <taxon>Liliopsida</taxon>
        <taxon>Poales</taxon>
        <taxon>Poaceae</taxon>
        <taxon>PACMAD clade</taxon>
        <taxon>Panicoideae</taxon>
        <taxon>Andropogonodae</taxon>
        <taxon>Andropogoneae</taxon>
        <taxon>Tripsacinae</taxon>
        <taxon>Zea</taxon>
    </lineage>
</organism>
<dbReference type="AlphaFoldDB" id="B6TUD8"/>
<sequence>MNMCEITLAVSHPPQEKNRWFKRSHVARSSIRSRWRLPVDFLAPRMDFSSIYIYILFCKTSAM</sequence>
<name>B6TUD8_MAIZE</name>
<reference evidence="1" key="1">
    <citation type="journal article" date="2009" name="Plant Mol. Biol.">
        <title>Insights into corn genes derived from large-scale cDNA sequencing.</title>
        <authorList>
            <person name="Alexandrov N.N."/>
            <person name="Brover V.V."/>
            <person name="Freidin S."/>
            <person name="Troukhan M.E."/>
            <person name="Tatarinova T.V."/>
            <person name="Zhang H."/>
            <person name="Swaller T.J."/>
            <person name="Lu Y.P."/>
            <person name="Bouck J."/>
            <person name="Flavell R.B."/>
            <person name="Feldmann K.A."/>
        </authorList>
    </citation>
    <scope>NUCLEOTIDE SEQUENCE</scope>
</reference>